<feature type="compositionally biased region" description="Basic and acidic residues" evidence="1">
    <location>
        <begin position="87"/>
        <end position="121"/>
    </location>
</feature>
<name>A0ABN9XJF4_9DINO</name>
<feature type="compositionally biased region" description="Basic and acidic residues" evidence="1">
    <location>
        <begin position="7"/>
        <end position="26"/>
    </location>
</feature>
<sequence>MDGTRSGVKENSERESRLKRHADDHTAPSFTCSTYQGHLPPGPTERCSSSTGRTVRTLESSTDSPLFTISPDICARHGSGGGTESSKSSHRDRGHKAKQEDEHAQRDKQAERVSEAPRDEGMISLPSCQGILHRSGGQGTRGQ</sequence>
<feature type="compositionally biased region" description="Polar residues" evidence="1">
    <location>
        <begin position="46"/>
        <end position="67"/>
    </location>
</feature>
<evidence type="ECO:0000313" key="3">
    <source>
        <dbReference type="EMBL" id="CAK0898382.1"/>
    </source>
</evidence>
<comment type="caution">
    <text evidence="3">The sequence shown here is derived from an EMBL/GenBank/DDBJ whole genome shotgun (WGS) entry which is preliminary data.</text>
</comment>
<feature type="region of interest" description="Disordered" evidence="1">
    <location>
        <begin position="1"/>
        <end position="143"/>
    </location>
</feature>
<reference evidence="3" key="1">
    <citation type="submission" date="2023-10" db="EMBL/GenBank/DDBJ databases">
        <authorList>
            <person name="Chen Y."/>
            <person name="Shah S."/>
            <person name="Dougan E. K."/>
            <person name="Thang M."/>
            <person name="Chan C."/>
        </authorList>
    </citation>
    <scope>NUCLEOTIDE SEQUENCE [LARGE SCALE GENOMIC DNA]</scope>
</reference>
<accession>A0ABN9XJF4</accession>
<keyword evidence="4" id="KW-1185">Reference proteome</keyword>
<dbReference type="EMBL" id="CAUYUJ010010323">
    <property type="protein sequence ID" value="CAK0829048.1"/>
    <property type="molecule type" value="Genomic_DNA"/>
</dbReference>
<evidence type="ECO:0000256" key="1">
    <source>
        <dbReference type="SAM" id="MobiDB-lite"/>
    </source>
</evidence>
<dbReference type="EMBL" id="CAUYUJ010020466">
    <property type="protein sequence ID" value="CAK0898382.1"/>
    <property type="molecule type" value="Genomic_DNA"/>
</dbReference>
<evidence type="ECO:0000313" key="2">
    <source>
        <dbReference type="EMBL" id="CAK0829048.1"/>
    </source>
</evidence>
<proteinExistence type="predicted"/>
<gene>
    <name evidence="2" type="ORF">PCOR1329_LOCUS28122</name>
    <name evidence="3" type="ORF">PCOR1329_LOCUS76256</name>
</gene>
<evidence type="ECO:0000313" key="4">
    <source>
        <dbReference type="Proteomes" id="UP001189429"/>
    </source>
</evidence>
<dbReference type="Proteomes" id="UP001189429">
    <property type="component" value="Unassembled WGS sequence"/>
</dbReference>
<organism evidence="3 4">
    <name type="scientific">Prorocentrum cordatum</name>
    <dbReference type="NCBI Taxonomy" id="2364126"/>
    <lineage>
        <taxon>Eukaryota</taxon>
        <taxon>Sar</taxon>
        <taxon>Alveolata</taxon>
        <taxon>Dinophyceae</taxon>
        <taxon>Prorocentrales</taxon>
        <taxon>Prorocentraceae</taxon>
        <taxon>Prorocentrum</taxon>
    </lineage>
</organism>
<protein>
    <submittedName>
        <fullName evidence="3">Uncharacterized protein</fullName>
    </submittedName>
</protein>